<evidence type="ECO:0000313" key="7">
    <source>
        <dbReference type="EMBL" id="ORI98599.1"/>
    </source>
</evidence>
<evidence type="ECO:0000256" key="2">
    <source>
        <dbReference type="ARBA" id="ARBA00010350"/>
    </source>
</evidence>
<comment type="similarity">
    <text evidence="2 6">Belongs to the BI1 family.</text>
</comment>
<evidence type="ECO:0000256" key="5">
    <source>
        <dbReference type="ARBA" id="ARBA00023136"/>
    </source>
</evidence>
<gene>
    <name evidence="7" type="ORF">BMR96_00925</name>
</gene>
<feature type="transmembrane region" description="Helical" evidence="6">
    <location>
        <begin position="169"/>
        <end position="187"/>
    </location>
</feature>
<dbReference type="GO" id="GO:0005886">
    <property type="term" value="C:plasma membrane"/>
    <property type="evidence" value="ECO:0007669"/>
    <property type="project" value="TreeGrafter"/>
</dbReference>
<proteinExistence type="inferred from homology"/>
<dbReference type="InterPro" id="IPR006214">
    <property type="entry name" value="Bax_inhibitor_1-related"/>
</dbReference>
<dbReference type="STRING" id="33968.BMS77_02460"/>
<evidence type="ECO:0000256" key="6">
    <source>
        <dbReference type="RuleBase" id="RU004379"/>
    </source>
</evidence>
<dbReference type="eggNOG" id="COG0670">
    <property type="taxonomic scope" value="Bacteria"/>
</dbReference>
<protein>
    <recommendedName>
        <fullName evidence="9">Bax inhibitor-1/YccA family protein</fullName>
    </recommendedName>
</protein>
<keyword evidence="3 6" id="KW-0812">Transmembrane</keyword>
<comment type="subcellular location">
    <subcellularLocation>
        <location evidence="1">Membrane</location>
        <topology evidence="1">Multi-pass membrane protein</topology>
    </subcellularLocation>
</comment>
<organism evidence="7 8">
    <name type="scientific">Leuconostoc pseudomesenteroides</name>
    <dbReference type="NCBI Taxonomy" id="33968"/>
    <lineage>
        <taxon>Bacteria</taxon>
        <taxon>Bacillati</taxon>
        <taxon>Bacillota</taxon>
        <taxon>Bacilli</taxon>
        <taxon>Lactobacillales</taxon>
        <taxon>Lactobacillaceae</taxon>
        <taxon>Leuconostoc</taxon>
    </lineage>
</organism>
<reference evidence="7 8" key="1">
    <citation type="journal article" date="2017" name="Front. Microbiol.">
        <title>Genomic Characterization of Dairy Associated Leuconostoc Species and Diversity of Leuconostocs in Undefined Mixed Mesophilic Starter Cultures.</title>
        <authorList>
            <person name="Frantzen C.A."/>
            <person name="Kot W."/>
            <person name="Pedersen T.B."/>
            <person name="Ardo Y.M."/>
            <person name="Broadbent J.R."/>
            <person name="Neve H."/>
            <person name="Hansen L.H."/>
            <person name="Dal Bello F."/>
            <person name="Ostlie H.M."/>
            <person name="Kleppen H.P."/>
            <person name="Vogensen F.K."/>
            <person name="Holo H."/>
        </authorList>
    </citation>
    <scope>NUCLEOTIDE SEQUENCE [LARGE SCALE GENOMIC DNA]</scope>
    <source>
        <strain evidence="7 8">LMGCF08</strain>
    </source>
</reference>
<evidence type="ECO:0000256" key="1">
    <source>
        <dbReference type="ARBA" id="ARBA00004141"/>
    </source>
</evidence>
<feature type="transmembrane region" description="Helical" evidence="6">
    <location>
        <begin position="142"/>
        <end position="163"/>
    </location>
</feature>
<comment type="caution">
    <text evidence="7">The sequence shown here is derived from an EMBL/GenBank/DDBJ whole genome shotgun (WGS) entry which is preliminary data.</text>
</comment>
<sequence length="240" mass="25771">MDNFNMNARRDVTGIDDGLRAFFRQTYSFMGIAIIVTAITGFIVQNFFLTQVYSLIAGNIIGTLALFGVQILIMTMIGRATFKNPAKAFGLLMAFAVIEGLTLGLLLAVYTGASVLMAFVSAAGVFGGMAVYGMVTKRDLTGLGSILFGLLIGLVIASVVNMFFYSGMVSLLISWASVFVFSLYTAYDNQSLKVMYAQYAGQADTTGLAVNGALRLYLDFVNLFFALLRIFGVAAGGSRD</sequence>
<dbReference type="EMBL" id="MPLS01000002">
    <property type="protein sequence ID" value="ORI98599.1"/>
    <property type="molecule type" value="Genomic_DNA"/>
</dbReference>
<evidence type="ECO:0000313" key="8">
    <source>
        <dbReference type="Proteomes" id="UP000192288"/>
    </source>
</evidence>
<evidence type="ECO:0000256" key="3">
    <source>
        <dbReference type="ARBA" id="ARBA00022692"/>
    </source>
</evidence>
<dbReference type="CDD" id="cd10432">
    <property type="entry name" value="BI-1-like_bacterial"/>
    <property type="match status" value="1"/>
</dbReference>
<dbReference type="RefSeq" id="WP_004915990.1">
    <property type="nucleotide sequence ID" value="NZ_MPLS01000002.1"/>
</dbReference>
<evidence type="ECO:0008006" key="9">
    <source>
        <dbReference type="Google" id="ProtNLM"/>
    </source>
</evidence>
<evidence type="ECO:0000256" key="4">
    <source>
        <dbReference type="ARBA" id="ARBA00022989"/>
    </source>
</evidence>
<name>A0A1X0VG91_LEUPS</name>
<feature type="transmembrane region" description="Helical" evidence="6">
    <location>
        <begin position="55"/>
        <end position="77"/>
    </location>
</feature>
<dbReference type="Pfam" id="PF01027">
    <property type="entry name" value="Bax1-I"/>
    <property type="match status" value="1"/>
</dbReference>
<accession>A0A1X0VG91</accession>
<dbReference type="Proteomes" id="UP000192288">
    <property type="component" value="Unassembled WGS sequence"/>
</dbReference>
<feature type="transmembrane region" description="Helical" evidence="6">
    <location>
        <begin position="116"/>
        <end position="135"/>
    </location>
</feature>
<feature type="transmembrane region" description="Helical" evidence="6">
    <location>
        <begin position="29"/>
        <end position="49"/>
    </location>
</feature>
<feature type="transmembrane region" description="Helical" evidence="6">
    <location>
        <begin position="89"/>
        <end position="110"/>
    </location>
</feature>
<dbReference type="PANTHER" id="PTHR23291:SF50">
    <property type="entry name" value="PROTEIN LIFEGUARD 4"/>
    <property type="match status" value="1"/>
</dbReference>
<dbReference type="AlphaFoldDB" id="A0A1X0VG91"/>
<keyword evidence="4 6" id="KW-1133">Transmembrane helix</keyword>
<keyword evidence="5 6" id="KW-0472">Membrane</keyword>
<feature type="transmembrane region" description="Helical" evidence="6">
    <location>
        <begin position="216"/>
        <end position="237"/>
    </location>
</feature>
<dbReference type="PANTHER" id="PTHR23291">
    <property type="entry name" value="BAX INHIBITOR-RELATED"/>
    <property type="match status" value="1"/>
</dbReference>